<gene>
    <name evidence="1" type="ORF">Cantr_00454</name>
</gene>
<dbReference type="OrthoDB" id="4017072at2759"/>
<reference evidence="1 2" key="1">
    <citation type="submission" date="2018-06" db="EMBL/GenBank/DDBJ databases">
        <title>Whole genome sequencing of Candida tropicalis (genome annotated by CSBL at Korea University).</title>
        <authorList>
            <person name="Ahn J."/>
        </authorList>
    </citation>
    <scope>NUCLEOTIDE SEQUENCE [LARGE SCALE GENOMIC DNA]</scope>
    <source>
        <strain evidence="1 2">ATCC 20962</strain>
    </source>
</reference>
<accession>A0A367YFA4</accession>
<organism evidence="1 2">
    <name type="scientific">Candida viswanathii</name>
    <dbReference type="NCBI Taxonomy" id="5486"/>
    <lineage>
        <taxon>Eukaryota</taxon>
        <taxon>Fungi</taxon>
        <taxon>Dikarya</taxon>
        <taxon>Ascomycota</taxon>
        <taxon>Saccharomycotina</taxon>
        <taxon>Pichiomycetes</taxon>
        <taxon>Debaryomycetaceae</taxon>
        <taxon>Candida/Lodderomyces clade</taxon>
        <taxon>Candida</taxon>
    </lineage>
</organism>
<dbReference type="AlphaFoldDB" id="A0A367YFA4"/>
<protein>
    <submittedName>
        <fullName evidence="1">Uncharacterized protein</fullName>
    </submittedName>
</protein>
<proteinExistence type="predicted"/>
<name>A0A367YFA4_9ASCO</name>
<dbReference type="EMBL" id="QLNQ01000022">
    <property type="protein sequence ID" value="RCK64457.1"/>
    <property type="molecule type" value="Genomic_DNA"/>
</dbReference>
<comment type="caution">
    <text evidence="1">The sequence shown here is derived from an EMBL/GenBank/DDBJ whole genome shotgun (WGS) entry which is preliminary data.</text>
</comment>
<dbReference type="Proteomes" id="UP000253472">
    <property type="component" value="Unassembled WGS sequence"/>
</dbReference>
<evidence type="ECO:0000313" key="1">
    <source>
        <dbReference type="EMBL" id="RCK64457.1"/>
    </source>
</evidence>
<keyword evidence="2" id="KW-1185">Reference proteome</keyword>
<evidence type="ECO:0000313" key="2">
    <source>
        <dbReference type="Proteomes" id="UP000253472"/>
    </source>
</evidence>
<sequence length="596" mass="68857">MEYLPICSQISHAKINTDIVRKRSPQKLELMLEPIVFHLICIINKSYESRLYFDRLYQLLGEGPDVTKDAENLAKLTNTHADSLIIPLKCFHIVTSKINKNYKLNDLISWLTSINSKTIRDSYNNLQNPPPFVLFDIMMRNPQFREEFLLQKDIWTANMKNFAVLRIGLVSILRDIIDNLIYYSIMFEIGYLQTIIEESLKFFKSSRTGVSVDLGNDFISEVIWNLAVYSSKYRDIDPTVVANAQEVLISYFSLVDDLSFKAYMGISIVISRVSYERGQKLLSVAEKKFQNKPKTLKDLVAYYLARIHLCNTPNDLTHVFGDAVSKLPMSSKLWLFFIRRLNEFGTLDEIKAKKILSQLLAINVNVTSDIVTELVRCIDDLSVLQSMVNSVDSKTAGFFIKKYIQLAGVHEGPLPKFPWSQLILSTFPMTSIENVGLLLQYKAKTSPHRVSHIYKEELLDKKLSPNKACLEALLTVALHDGDTVLWNGFTAPEIAVIEFQKHVRTRNVGLVPNEGLWWSYIKLLIKHDYVSELSKIMKWWEDLRFEPSKQLLLTLLSSLPKEFAERHIKHHEKAHLKRDWPWPSIDEFNAYTVNRE</sequence>